<dbReference type="PROSITE" id="PS51755">
    <property type="entry name" value="OMPR_PHOB"/>
    <property type="match status" value="1"/>
</dbReference>
<dbReference type="PROSITE" id="PS50110">
    <property type="entry name" value="RESPONSE_REGULATORY"/>
    <property type="match status" value="1"/>
</dbReference>
<dbReference type="Pfam" id="PF00072">
    <property type="entry name" value="Response_reg"/>
    <property type="match status" value="1"/>
</dbReference>
<evidence type="ECO:0000313" key="6">
    <source>
        <dbReference type="EMBL" id="MBK1815014.1"/>
    </source>
</evidence>
<feature type="DNA-binding region" description="OmpR/PhoB-type" evidence="3">
    <location>
        <begin position="125"/>
        <end position="224"/>
    </location>
</feature>
<evidence type="ECO:0000259" key="5">
    <source>
        <dbReference type="PROSITE" id="PS51755"/>
    </source>
</evidence>
<dbReference type="SMART" id="SM00862">
    <property type="entry name" value="Trans_reg_C"/>
    <property type="match status" value="1"/>
</dbReference>
<dbReference type="Pfam" id="PF00486">
    <property type="entry name" value="Trans_reg_C"/>
    <property type="match status" value="1"/>
</dbReference>
<dbReference type="EMBL" id="JAENIK010000004">
    <property type="protein sequence ID" value="MBK1815014.1"/>
    <property type="molecule type" value="Genomic_DNA"/>
</dbReference>
<dbReference type="PANTHER" id="PTHR48111:SF11">
    <property type="entry name" value="TWO-COMPONENT RESPONSE REGULATOR"/>
    <property type="match status" value="1"/>
</dbReference>
<feature type="domain" description="OmpR/PhoB-type" evidence="5">
    <location>
        <begin position="125"/>
        <end position="224"/>
    </location>
</feature>
<dbReference type="InterPro" id="IPR039420">
    <property type="entry name" value="WalR-like"/>
</dbReference>
<dbReference type="GO" id="GO:0006355">
    <property type="term" value="P:regulation of DNA-templated transcription"/>
    <property type="evidence" value="ECO:0007669"/>
    <property type="project" value="InterPro"/>
</dbReference>
<keyword evidence="1 3" id="KW-0238">DNA-binding</keyword>
<dbReference type="AlphaFoldDB" id="A0A934R4H1"/>
<organism evidence="6 7">
    <name type="scientific">Luteolibacter yonseiensis</name>
    <dbReference type="NCBI Taxonomy" id="1144680"/>
    <lineage>
        <taxon>Bacteria</taxon>
        <taxon>Pseudomonadati</taxon>
        <taxon>Verrucomicrobiota</taxon>
        <taxon>Verrucomicrobiia</taxon>
        <taxon>Verrucomicrobiales</taxon>
        <taxon>Verrucomicrobiaceae</taxon>
        <taxon>Luteolibacter</taxon>
    </lineage>
</organism>
<dbReference type="CDD" id="cd00383">
    <property type="entry name" value="trans_reg_C"/>
    <property type="match status" value="1"/>
</dbReference>
<keyword evidence="7" id="KW-1185">Reference proteome</keyword>
<sequence>MKILIAEDDPLTLDALAACVESDGFTALRAADGRQALDLWRSDRPDLLCLDIMMPGVDGYEVCRRVRAGNRDIPILFLSAKNQEIDVVVGLDLGADDFIRKPFTRAEVMARIRSALRRIAPREGKDDFQLGDLRIRPRAMIAERDGKSIELTPREVTMLRLLHDHRGDPVSRDAFLDTCWGIDYFPDSRTLDQHVFLLRKKIERDPANPVIIQTVRSAGYRCGAVVPG</sequence>
<dbReference type="CDD" id="cd17574">
    <property type="entry name" value="REC_OmpR"/>
    <property type="match status" value="1"/>
</dbReference>
<dbReference type="SUPFAM" id="SSF52172">
    <property type="entry name" value="CheY-like"/>
    <property type="match status" value="1"/>
</dbReference>
<dbReference type="GO" id="GO:0032993">
    <property type="term" value="C:protein-DNA complex"/>
    <property type="evidence" value="ECO:0007669"/>
    <property type="project" value="TreeGrafter"/>
</dbReference>
<dbReference type="Gene3D" id="1.10.10.10">
    <property type="entry name" value="Winged helix-like DNA-binding domain superfamily/Winged helix DNA-binding domain"/>
    <property type="match status" value="1"/>
</dbReference>
<evidence type="ECO:0000256" key="1">
    <source>
        <dbReference type="ARBA" id="ARBA00023125"/>
    </source>
</evidence>
<accession>A0A934R4H1</accession>
<evidence type="ECO:0000256" key="3">
    <source>
        <dbReference type="PROSITE-ProRule" id="PRU01091"/>
    </source>
</evidence>
<evidence type="ECO:0000259" key="4">
    <source>
        <dbReference type="PROSITE" id="PS50110"/>
    </source>
</evidence>
<dbReference type="Gene3D" id="6.10.250.690">
    <property type="match status" value="1"/>
</dbReference>
<dbReference type="GO" id="GO:0000976">
    <property type="term" value="F:transcription cis-regulatory region binding"/>
    <property type="evidence" value="ECO:0007669"/>
    <property type="project" value="TreeGrafter"/>
</dbReference>
<proteinExistence type="predicted"/>
<name>A0A934R4H1_9BACT</name>
<dbReference type="PANTHER" id="PTHR48111">
    <property type="entry name" value="REGULATOR OF RPOS"/>
    <property type="match status" value="1"/>
</dbReference>
<evidence type="ECO:0000313" key="7">
    <source>
        <dbReference type="Proteomes" id="UP000600139"/>
    </source>
</evidence>
<protein>
    <submittedName>
        <fullName evidence="6">Response regulator transcription factor</fullName>
    </submittedName>
</protein>
<reference evidence="6" key="1">
    <citation type="submission" date="2021-01" db="EMBL/GenBank/DDBJ databases">
        <title>Modified the classification status of verrucomicrobia.</title>
        <authorList>
            <person name="Feng X."/>
        </authorList>
    </citation>
    <scope>NUCLEOTIDE SEQUENCE</scope>
    <source>
        <strain evidence="6">JCM 18052</strain>
    </source>
</reference>
<dbReference type="GO" id="GO:0000156">
    <property type="term" value="F:phosphorelay response regulator activity"/>
    <property type="evidence" value="ECO:0007669"/>
    <property type="project" value="TreeGrafter"/>
</dbReference>
<evidence type="ECO:0000256" key="2">
    <source>
        <dbReference type="PROSITE-ProRule" id="PRU00169"/>
    </source>
</evidence>
<feature type="modified residue" description="4-aspartylphosphate" evidence="2">
    <location>
        <position position="51"/>
    </location>
</feature>
<dbReference type="RefSeq" id="WP_200349960.1">
    <property type="nucleotide sequence ID" value="NZ_BAABHZ010000010.1"/>
</dbReference>
<comment type="caution">
    <text evidence="6">The sequence shown here is derived from an EMBL/GenBank/DDBJ whole genome shotgun (WGS) entry which is preliminary data.</text>
</comment>
<dbReference type="Gene3D" id="3.40.50.2300">
    <property type="match status" value="1"/>
</dbReference>
<dbReference type="Proteomes" id="UP000600139">
    <property type="component" value="Unassembled WGS sequence"/>
</dbReference>
<gene>
    <name evidence="6" type="ORF">JIN84_05270</name>
</gene>
<dbReference type="InterPro" id="IPR001789">
    <property type="entry name" value="Sig_transdc_resp-reg_receiver"/>
</dbReference>
<dbReference type="SMART" id="SM00448">
    <property type="entry name" value="REC"/>
    <property type="match status" value="1"/>
</dbReference>
<feature type="domain" description="Response regulatory" evidence="4">
    <location>
        <begin position="2"/>
        <end position="116"/>
    </location>
</feature>
<dbReference type="InterPro" id="IPR011006">
    <property type="entry name" value="CheY-like_superfamily"/>
</dbReference>
<dbReference type="InterPro" id="IPR001867">
    <property type="entry name" value="OmpR/PhoB-type_DNA-bd"/>
</dbReference>
<dbReference type="InterPro" id="IPR036388">
    <property type="entry name" value="WH-like_DNA-bd_sf"/>
</dbReference>
<keyword evidence="2" id="KW-0597">Phosphoprotein</keyword>
<dbReference type="GO" id="GO:0005829">
    <property type="term" value="C:cytosol"/>
    <property type="evidence" value="ECO:0007669"/>
    <property type="project" value="TreeGrafter"/>
</dbReference>